<accession>A0A9D1XPS7</accession>
<dbReference type="InterPro" id="IPR002810">
    <property type="entry name" value="NfeD-like_C"/>
</dbReference>
<evidence type="ECO:0000256" key="2">
    <source>
        <dbReference type="ARBA" id="ARBA00022692"/>
    </source>
</evidence>
<evidence type="ECO:0000256" key="3">
    <source>
        <dbReference type="ARBA" id="ARBA00022989"/>
    </source>
</evidence>
<reference evidence="7" key="2">
    <citation type="submission" date="2021-04" db="EMBL/GenBank/DDBJ databases">
        <authorList>
            <person name="Gilroy R."/>
        </authorList>
    </citation>
    <scope>NUCLEOTIDE SEQUENCE</scope>
    <source>
        <strain evidence="7">ChiHecec2B26-12326</strain>
    </source>
</reference>
<keyword evidence="4 5" id="KW-0472">Membrane</keyword>
<keyword evidence="3 5" id="KW-1133">Transmembrane helix</keyword>
<evidence type="ECO:0000313" key="8">
    <source>
        <dbReference type="Proteomes" id="UP000823847"/>
    </source>
</evidence>
<name>A0A9D1XPS7_9BACT</name>
<dbReference type="InterPro" id="IPR012340">
    <property type="entry name" value="NA-bd_OB-fold"/>
</dbReference>
<dbReference type="EMBL" id="DXEN01000010">
    <property type="protein sequence ID" value="HIX85343.1"/>
    <property type="molecule type" value="Genomic_DNA"/>
</dbReference>
<evidence type="ECO:0000256" key="4">
    <source>
        <dbReference type="ARBA" id="ARBA00023136"/>
    </source>
</evidence>
<feature type="transmembrane region" description="Helical" evidence="5">
    <location>
        <begin position="55"/>
        <end position="74"/>
    </location>
</feature>
<dbReference type="Proteomes" id="UP000823847">
    <property type="component" value="Unassembled WGS sequence"/>
</dbReference>
<gene>
    <name evidence="7" type="ORF">H9848_01875</name>
</gene>
<dbReference type="Pfam" id="PF01957">
    <property type="entry name" value="NfeD"/>
    <property type="match status" value="1"/>
</dbReference>
<dbReference type="PANTHER" id="PTHR33507">
    <property type="entry name" value="INNER MEMBRANE PROTEIN YBBJ"/>
    <property type="match status" value="1"/>
</dbReference>
<dbReference type="AlphaFoldDB" id="A0A9D1XPS7"/>
<dbReference type="Gene3D" id="2.40.50.140">
    <property type="entry name" value="Nucleic acid-binding proteins"/>
    <property type="match status" value="1"/>
</dbReference>
<comment type="caution">
    <text evidence="7">The sequence shown here is derived from an EMBL/GenBank/DDBJ whole genome shotgun (WGS) entry which is preliminary data.</text>
</comment>
<dbReference type="GO" id="GO:0005886">
    <property type="term" value="C:plasma membrane"/>
    <property type="evidence" value="ECO:0007669"/>
    <property type="project" value="TreeGrafter"/>
</dbReference>
<proteinExistence type="predicted"/>
<evidence type="ECO:0000256" key="1">
    <source>
        <dbReference type="ARBA" id="ARBA00004141"/>
    </source>
</evidence>
<feature type="domain" description="NfeD-like C-terminal" evidence="6">
    <location>
        <begin position="103"/>
        <end position="154"/>
    </location>
</feature>
<keyword evidence="2 5" id="KW-0812">Transmembrane</keyword>
<evidence type="ECO:0000259" key="6">
    <source>
        <dbReference type="Pfam" id="PF01957"/>
    </source>
</evidence>
<protein>
    <submittedName>
        <fullName evidence="7">NfeD family protein</fullName>
    </submittedName>
</protein>
<comment type="subcellular location">
    <subcellularLocation>
        <location evidence="1">Membrane</location>
        <topology evidence="1">Multi-pass membrane protein</topology>
    </subcellularLocation>
</comment>
<sequence>MLLDIAIILFLMIAAIALLLAEIFLFPGITLAGISGALFAIGGIFLAYAEGTAVGHATLALSLLAFGIAFLWLLRSRSFNKVALHTNIDSRLTSSRELGIQPGDEGITLSRLAPIGKARIKGIVVEAKSTNELIDEETPVVVVRVDSYNVLVRPINHKS</sequence>
<evidence type="ECO:0000313" key="7">
    <source>
        <dbReference type="EMBL" id="HIX85343.1"/>
    </source>
</evidence>
<evidence type="ECO:0000256" key="5">
    <source>
        <dbReference type="SAM" id="Phobius"/>
    </source>
</evidence>
<dbReference type="PANTHER" id="PTHR33507:SF3">
    <property type="entry name" value="INNER MEMBRANE PROTEIN YBBJ"/>
    <property type="match status" value="1"/>
</dbReference>
<feature type="transmembrane region" description="Helical" evidence="5">
    <location>
        <begin position="6"/>
        <end position="26"/>
    </location>
</feature>
<feature type="transmembrane region" description="Helical" evidence="5">
    <location>
        <begin position="31"/>
        <end position="49"/>
    </location>
</feature>
<dbReference type="InterPro" id="IPR052165">
    <property type="entry name" value="Membrane_assoc_protease"/>
</dbReference>
<reference evidence="7" key="1">
    <citation type="journal article" date="2021" name="PeerJ">
        <title>Extensive microbial diversity within the chicken gut microbiome revealed by metagenomics and culture.</title>
        <authorList>
            <person name="Gilroy R."/>
            <person name="Ravi A."/>
            <person name="Getino M."/>
            <person name="Pursley I."/>
            <person name="Horton D.L."/>
            <person name="Alikhan N.F."/>
            <person name="Baker D."/>
            <person name="Gharbi K."/>
            <person name="Hall N."/>
            <person name="Watson M."/>
            <person name="Adriaenssens E.M."/>
            <person name="Foster-Nyarko E."/>
            <person name="Jarju S."/>
            <person name="Secka A."/>
            <person name="Antonio M."/>
            <person name="Oren A."/>
            <person name="Chaudhuri R.R."/>
            <person name="La Ragione R."/>
            <person name="Hildebrand F."/>
            <person name="Pallen M.J."/>
        </authorList>
    </citation>
    <scope>NUCLEOTIDE SEQUENCE</scope>
    <source>
        <strain evidence="7">ChiHecec2B26-12326</strain>
    </source>
</reference>
<organism evidence="7 8">
    <name type="scientific">Candidatus Parabacteroides intestinigallinarum</name>
    <dbReference type="NCBI Taxonomy" id="2838722"/>
    <lineage>
        <taxon>Bacteria</taxon>
        <taxon>Pseudomonadati</taxon>
        <taxon>Bacteroidota</taxon>
        <taxon>Bacteroidia</taxon>
        <taxon>Bacteroidales</taxon>
        <taxon>Tannerellaceae</taxon>
        <taxon>Parabacteroides</taxon>
    </lineage>
</organism>